<comment type="caution">
    <text evidence="1">The sequence shown here is derived from an EMBL/GenBank/DDBJ whole genome shotgun (WGS) entry which is preliminary data.</text>
</comment>
<sequence length="170" mass="18808">VSETLKKFSVKVTTASVKERKQILEELKQCVKGRGEILLLLCFLQISFSSICCFQPDLTLPHISPSELPEAAIRGLCKLFCLTPHRYSKSSGSAAFVALSWTCLLTARVFSAPEKREGPLWKKMVEVQSLLAAEVVGGAKTKAQKSILKHFNHLWKQVSSGQSLNFGQTN</sequence>
<organism evidence="1">
    <name type="scientific">Tetraodon nigroviridis</name>
    <name type="common">Spotted green pufferfish</name>
    <name type="synonym">Chelonodon nigroviridis</name>
    <dbReference type="NCBI Taxonomy" id="99883"/>
    <lineage>
        <taxon>Eukaryota</taxon>
        <taxon>Metazoa</taxon>
        <taxon>Chordata</taxon>
        <taxon>Craniata</taxon>
        <taxon>Vertebrata</taxon>
        <taxon>Euteleostomi</taxon>
        <taxon>Actinopterygii</taxon>
        <taxon>Neopterygii</taxon>
        <taxon>Teleostei</taxon>
        <taxon>Neoteleostei</taxon>
        <taxon>Acanthomorphata</taxon>
        <taxon>Eupercaria</taxon>
        <taxon>Tetraodontiformes</taxon>
        <taxon>Tetradontoidea</taxon>
        <taxon>Tetraodontidae</taxon>
        <taxon>Tetraodon</taxon>
    </lineage>
</organism>
<dbReference type="AlphaFoldDB" id="Q4SA42"/>
<reference evidence="1" key="1">
    <citation type="journal article" date="2004" name="Nature">
        <title>Genome duplication in the teleost fish Tetraodon nigroviridis reveals the early vertebrate proto-karyotype.</title>
        <authorList>
            <person name="Jaillon O."/>
            <person name="Aury J.-M."/>
            <person name="Brunet F."/>
            <person name="Petit J.-L."/>
            <person name="Stange-Thomann N."/>
            <person name="Mauceli E."/>
            <person name="Bouneau L."/>
            <person name="Fischer C."/>
            <person name="Ozouf-Costaz C."/>
            <person name="Bernot A."/>
            <person name="Nicaud S."/>
            <person name="Jaffe D."/>
            <person name="Fisher S."/>
            <person name="Lutfalla G."/>
            <person name="Dossat C."/>
            <person name="Segurens B."/>
            <person name="Dasilva C."/>
            <person name="Salanoubat M."/>
            <person name="Levy M."/>
            <person name="Boudet N."/>
            <person name="Castellano S."/>
            <person name="Anthouard V."/>
            <person name="Jubin C."/>
            <person name="Castelli V."/>
            <person name="Katinka M."/>
            <person name="Vacherie B."/>
            <person name="Biemont C."/>
            <person name="Skalli Z."/>
            <person name="Cattolico L."/>
            <person name="Poulain J."/>
            <person name="De Berardinis V."/>
            <person name="Cruaud C."/>
            <person name="Duprat S."/>
            <person name="Brottier P."/>
            <person name="Coutanceau J.-P."/>
            <person name="Gouzy J."/>
            <person name="Parra G."/>
            <person name="Lardier G."/>
            <person name="Chapple C."/>
            <person name="McKernan K.J."/>
            <person name="McEwan P."/>
            <person name="Bosak S."/>
            <person name="Kellis M."/>
            <person name="Volff J.-N."/>
            <person name="Guigo R."/>
            <person name="Zody M.C."/>
            <person name="Mesirov J."/>
            <person name="Lindblad-Toh K."/>
            <person name="Birren B."/>
            <person name="Nusbaum C."/>
            <person name="Kahn D."/>
            <person name="Robinson-Rechavi M."/>
            <person name="Laudet V."/>
            <person name="Schachter V."/>
            <person name="Quetier F."/>
            <person name="Saurin W."/>
            <person name="Scarpelli C."/>
            <person name="Wincker P."/>
            <person name="Lander E.S."/>
            <person name="Weissenbach J."/>
            <person name="Roest Crollius H."/>
        </authorList>
    </citation>
    <scope>NUCLEOTIDE SEQUENCE [LARGE SCALE GENOMIC DNA]</scope>
</reference>
<name>Q4SA42_TETNG</name>
<dbReference type="KEGG" id="tng:GSTEN00021616G001"/>
<feature type="non-terminal residue" evidence="1">
    <location>
        <position position="170"/>
    </location>
</feature>
<protein>
    <submittedName>
        <fullName evidence="1">(spotted green pufferfish) hypothetical protein</fullName>
    </submittedName>
</protein>
<accession>Q4SA42</accession>
<gene>
    <name evidence="1" type="ORF">GSTENG00021616001</name>
</gene>
<evidence type="ECO:0000313" key="1">
    <source>
        <dbReference type="EMBL" id="CAG02490.1"/>
    </source>
</evidence>
<dbReference type="OrthoDB" id="8922228at2759"/>
<dbReference type="EMBL" id="CAAE01014692">
    <property type="protein sequence ID" value="CAG02490.1"/>
    <property type="molecule type" value="Genomic_DNA"/>
</dbReference>
<reference evidence="1" key="2">
    <citation type="submission" date="2004-02" db="EMBL/GenBank/DDBJ databases">
        <authorList>
            <consortium name="Genoscope"/>
            <consortium name="Whitehead Institute Centre for Genome Research"/>
        </authorList>
    </citation>
    <scope>NUCLEOTIDE SEQUENCE</scope>
</reference>
<proteinExistence type="predicted"/>